<dbReference type="PANTHER" id="PTHR10063">
    <property type="entry name" value="TUBERIN"/>
    <property type="match status" value="1"/>
</dbReference>
<dbReference type="InterPro" id="IPR046859">
    <property type="entry name" value="RGPA/RALGAPB_N"/>
</dbReference>
<dbReference type="PROSITE" id="PS50085">
    <property type="entry name" value="RAPGAP"/>
    <property type="match status" value="1"/>
</dbReference>
<gene>
    <name evidence="6" type="primary">ralgapa1</name>
</gene>
<feature type="compositionally biased region" description="Gly residues" evidence="3">
    <location>
        <begin position="367"/>
        <end position="384"/>
    </location>
</feature>
<feature type="region of interest" description="Disordered" evidence="3">
    <location>
        <begin position="2163"/>
        <end position="2198"/>
    </location>
</feature>
<dbReference type="InterPro" id="IPR016024">
    <property type="entry name" value="ARM-type_fold"/>
</dbReference>
<protein>
    <submittedName>
        <fullName evidence="6">Ral GTPase-activating protein subunit alpha-1 isoform X5</fullName>
    </submittedName>
</protein>
<evidence type="ECO:0000256" key="1">
    <source>
        <dbReference type="ARBA" id="ARBA00022468"/>
    </source>
</evidence>
<feature type="compositionally biased region" description="Basic residues" evidence="3">
    <location>
        <begin position="2180"/>
        <end position="2190"/>
    </location>
</feature>
<evidence type="ECO:0000313" key="5">
    <source>
        <dbReference type="Proteomes" id="UP000694891"/>
    </source>
</evidence>
<evidence type="ECO:0000313" key="6">
    <source>
        <dbReference type="RefSeq" id="XP_008300284.1"/>
    </source>
</evidence>
<dbReference type="Pfam" id="PF20412">
    <property type="entry name" value="RALGAPB_N"/>
    <property type="match status" value="1"/>
</dbReference>
<dbReference type="Pfam" id="PF02145">
    <property type="entry name" value="Rap_GAP"/>
    <property type="match status" value="1"/>
</dbReference>
<dbReference type="Gene3D" id="3.40.50.11210">
    <property type="entry name" value="Rap/Ran-GAP"/>
    <property type="match status" value="1"/>
</dbReference>
<feature type="region of interest" description="Disordered" evidence="3">
    <location>
        <begin position="955"/>
        <end position="974"/>
    </location>
</feature>
<feature type="domain" description="Rap-GAP" evidence="4">
    <location>
        <begin position="1912"/>
        <end position="2120"/>
    </location>
</feature>
<dbReference type="GO" id="GO:0005634">
    <property type="term" value="C:nucleus"/>
    <property type="evidence" value="ECO:0007669"/>
    <property type="project" value="InterPro"/>
</dbReference>
<dbReference type="PANTHER" id="PTHR10063:SF3">
    <property type="entry name" value="RAL GTPASE-ACTIVATING PROTEIN SUBUNIT ALPHA-1"/>
    <property type="match status" value="1"/>
</dbReference>
<feature type="region of interest" description="Disordered" evidence="3">
    <location>
        <begin position="825"/>
        <end position="844"/>
    </location>
</feature>
<feature type="region of interest" description="Disordered" evidence="3">
    <location>
        <begin position="1496"/>
        <end position="1518"/>
    </location>
</feature>
<evidence type="ECO:0000256" key="2">
    <source>
        <dbReference type="ARBA" id="ARBA00022553"/>
    </source>
</evidence>
<feature type="compositionally biased region" description="Basic and acidic residues" evidence="3">
    <location>
        <begin position="1694"/>
        <end position="1712"/>
    </location>
</feature>
<dbReference type="GeneID" id="103372400"/>
<keyword evidence="2" id="KW-0597">Phosphoprotein</keyword>
<accession>A0A9Y4NN35</accession>
<organism evidence="5 6">
    <name type="scientific">Stegastes partitus</name>
    <name type="common">bicolor damselfish</name>
    <dbReference type="NCBI Taxonomy" id="144197"/>
    <lineage>
        <taxon>Eukaryota</taxon>
        <taxon>Metazoa</taxon>
        <taxon>Chordata</taxon>
        <taxon>Craniata</taxon>
        <taxon>Vertebrata</taxon>
        <taxon>Euteleostomi</taxon>
        <taxon>Actinopterygii</taxon>
        <taxon>Neopterygii</taxon>
        <taxon>Teleostei</taxon>
        <taxon>Neoteleostei</taxon>
        <taxon>Acanthomorphata</taxon>
        <taxon>Ovalentaria</taxon>
        <taxon>Pomacentridae</taxon>
        <taxon>Stegastes</taxon>
    </lineage>
</organism>
<proteinExistence type="predicted"/>
<dbReference type="InterPro" id="IPR027107">
    <property type="entry name" value="Tuberin/Ral-act_asu"/>
</dbReference>
<dbReference type="GO" id="GO:0051056">
    <property type="term" value="P:regulation of small GTPase mediated signal transduction"/>
    <property type="evidence" value="ECO:0007669"/>
    <property type="project" value="InterPro"/>
</dbReference>
<feature type="region of interest" description="Disordered" evidence="3">
    <location>
        <begin position="711"/>
        <end position="781"/>
    </location>
</feature>
<name>A0A9Y4NN35_9TELE</name>
<keyword evidence="5" id="KW-1185">Reference proteome</keyword>
<dbReference type="RefSeq" id="XP_008300284.1">
    <property type="nucleotide sequence ID" value="XM_008302062.1"/>
</dbReference>
<feature type="compositionally biased region" description="Low complexity" evidence="3">
    <location>
        <begin position="909"/>
        <end position="924"/>
    </location>
</feature>
<keyword evidence="1" id="KW-0343">GTPase activation</keyword>
<feature type="compositionally biased region" description="Low complexity" evidence="3">
    <location>
        <begin position="337"/>
        <end position="350"/>
    </location>
</feature>
<feature type="region of interest" description="Disordered" evidence="3">
    <location>
        <begin position="997"/>
        <end position="1047"/>
    </location>
</feature>
<feature type="compositionally biased region" description="Acidic residues" evidence="3">
    <location>
        <begin position="1738"/>
        <end position="1751"/>
    </location>
</feature>
<feature type="compositionally biased region" description="Gly residues" evidence="3">
    <location>
        <begin position="955"/>
        <end position="964"/>
    </location>
</feature>
<dbReference type="SUPFAM" id="SSF48371">
    <property type="entry name" value="ARM repeat"/>
    <property type="match status" value="1"/>
</dbReference>
<dbReference type="GO" id="GO:0005096">
    <property type="term" value="F:GTPase activator activity"/>
    <property type="evidence" value="ECO:0007669"/>
    <property type="project" value="UniProtKB-KW"/>
</dbReference>
<feature type="region of interest" description="Disordered" evidence="3">
    <location>
        <begin position="337"/>
        <end position="413"/>
    </location>
</feature>
<feature type="region of interest" description="Disordered" evidence="3">
    <location>
        <begin position="881"/>
        <end position="924"/>
    </location>
</feature>
<dbReference type="InterPro" id="IPR000331">
    <property type="entry name" value="Rap/Ran_GAP_dom"/>
</dbReference>
<feature type="compositionally biased region" description="Polar residues" evidence="3">
    <location>
        <begin position="997"/>
        <end position="1028"/>
    </location>
</feature>
<feature type="region of interest" description="Disordered" evidence="3">
    <location>
        <begin position="1651"/>
        <end position="1766"/>
    </location>
</feature>
<feature type="compositionally biased region" description="Basic and acidic residues" evidence="3">
    <location>
        <begin position="1497"/>
        <end position="1513"/>
    </location>
</feature>
<sequence length="2198" mass="243845">MFSKKPHGDVKKSTPKVLDPKKDVLTRLKHLRIVIENAEPAELKQFFDLNYSHIYYVFFENFVTIEVSLKQKGHKSQREELDSILFIFEKILQLLPERIQSRWQFHSIGLILKKLLHTGNSLKIRREGVRLFLLWMQALQSNAEREQLCMFACLIPGFPAPLCHGTPRTLDTLINPPLTLTETQVTPEEITPLVPPQSGDKNQEDLTAYFLEALLKYMAKSLEWRCKENHERGFSFLFGHFRKFYLPHIFPNFAMETSLYNPMLDVPPMRPKPYYSVVRREQDGGEIMYCTKESFLQARVIFIRWLVSFWLEPRPNTHTHIPGTEGENVPKNIQRAAAGLAARSAGSSDDSGGGGLRSDSHLEGSMGSSGPGGGSMGISGGPGTAGEPEQSHSNTSTLTEREPSSSSLCSMDEEQLTDMEVVRRVLTSSRTNVNFITEIFRQAFLLPMCEAAAMRKVVRVYQEWISMEDKPVFMKEPEEGPYPIATGGSLDSGSQLGDKEDEGMNKVIDSELLEYSVHAGVQTTLQVFITHSSNVFLLEPANDIKILLEEHVDMCKRVLNIYRSLVMHETMDQKTWEQILLVLLRVTESVMKRPPSIMPQGKKNNTLSGRLAGPIFQTLIVAWIKGNLNVYISRELWDDLLSVLSSLTCWEELVTEWSLTMETLTKVLARNLYSVDLNELPLDKLSEQKQKKHKGKGIGSEGQRQIVDRSFSKGWSRDQPGQAAAMRQRSATTAGSPGIEKARSIVRQKTVDLEDPPITLTSRNSRMRHSSQSDEAPPTSCSEVFQGVVCDLDTPAPSSLARSSSASDIMEPFIAERVKANKEEVVQKARPVSSDVGSSNPNFSDLMDEFIQERLRAKGTAGRRGSSPGSLEVPRDLPELLEAGQSPGSRPSDDLRPIDDPGVPSEWTSPASASGSDVISSDSQSDSFNAFQYSTCKFDNFTFSSEACGGGVGSGGGGGGGGRGSSLDQDSLGGGMACEEHEVASLTTLHIDSETSSLSHTVTVTGSESASPMHSLGGSRSQTPSPATLTAEHTDHTHSHSHTHLQLDQKLHNSVLQTPDDLETSEFPSEDCSVMAGGSLTGWHADVATVMWRRMLGILGDVNSIKDPEIHAQVFDYLCELWQNLAKIRDNLGISLDNQSSPPPPVLIPPLRILTPWLFKATMLTERYKQGKLHAYKLICRIMKRRQDVSPNSDFLTHFYNIMHQGLLHQDQDIVNTIIKHCSPRFFSIGLPGATMLILDFIIAASRVTACSSLNAPRVEAQILLGSLVCFPNLYGELPALHPTTADVVLTKFPDVKEHIIKTILTSARDEPSAPARCVALCSLGIWLSEELAHGTQHPQIKDALNVICVTLKYPNKNVALVASDILHLLISYVDHLQKFPPDTPKKIVEILIATITHLLPSTESSPHELDKRLVVSLLLCLLDWVMALPPKTLLQPVQTRSPPEKDQPTKTLLSCIYKVLHGCVYGAQSFSSPKYYPLQLSDLLSPDYDPFLPLENLREPEPLHSPDSERSSKLQPVTEVRSRIQQGLVSIAARTVITHLVNHLGHYPMSGGPATLSSQVCENQDNPFCESADLGPELFHSPNLQFLVLNGSTLLSVLQIRSESGVPGGGMTAGLSSAPASVRVIIRDVAGKHSWDSAVLYGPPPCSPNSPAHTLLTHTQSPHSANLHLRTPPGGPPKKMVVKREDSEEDGQEDRGPEEGGRGMEGDRQEFQGEGEEEGEKRKAGDEEKEDQRGGDDGEQGDEEEQEEEKNEQGLDGVGDRGTSSFEQLLAPPLAKRVCREAVPAWDSLREGDDALDEMLQYLGYSSPECLQRAGMPLNIPAPPPACVSEKQENDVINAILKQSADEREFVFHRGEELNMRAVQQTEPETQTPQSAFYYCRLLINILGLNSWEKRSNFHLLRKNEKLLRELKNLDSRQCRETHKIAVFYVAEGQEDKHSILTNTAGSQAYEDFVSGLGWEVDLTTHCGFMGGLQRNRSTGQTTPYYATSTTEVIYHVSTRMPHDQDHNLTKKLRHLGNDEVHIVWSEHSRDYRRGIIPTEFGDVLIIIYPMKNHMYSIHILKKPEVPFFGPLFDGALVDMKILPTMVRATAINASRALKSLIPLYQNFYEERARYLETIVQHHQEPTTFEDYAARVYSPAPCTHLPSDTGSCLEILRGESPALGEAGSDSASPMSPRTSKSRMSMKLRRSSGSANKT</sequence>
<dbReference type="GO" id="GO:0005737">
    <property type="term" value="C:cytoplasm"/>
    <property type="evidence" value="ECO:0007669"/>
    <property type="project" value="TreeGrafter"/>
</dbReference>
<dbReference type="SUPFAM" id="SSF111347">
    <property type="entry name" value="Rap/Ran-GAP"/>
    <property type="match status" value="1"/>
</dbReference>
<feature type="compositionally biased region" description="Polar residues" evidence="3">
    <location>
        <begin position="391"/>
        <end position="409"/>
    </location>
</feature>
<feature type="compositionally biased region" description="Polar residues" evidence="3">
    <location>
        <begin position="1651"/>
        <end position="1665"/>
    </location>
</feature>
<evidence type="ECO:0000256" key="3">
    <source>
        <dbReference type="SAM" id="MobiDB-lite"/>
    </source>
</evidence>
<feature type="compositionally biased region" description="Basic and acidic residues" evidence="3">
    <location>
        <begin position="1720"/>
        <end position="1737"/>
    </location>
</feature>
<dbReference type="InterPro" id="IPR035974">
    <property type="entry name" value="Rap/Ran-GAP_sf"/>
</dbReference>
<dbReference type="FunFam" id="3.40.50.11210:FF:000001">
    <property type="entry name" value="Ral GTPase-activating protein subunit alpha-1 isoform 1"/>
    <property type="match status" value="1"/>
</dbReference>
<dbReference type="CTD" id="253959"/>
<dbReference type="Proteomes" id="UP000694891">
    <property type="component" value="Unplaced"/>
</dbReference>
<evidence type="ECO:0000259" key="4">
    <source>
        <dbReference type="PROSITE" id="PS50085"/>
    </source>
</evidence>
<reference evidence="6" key="1">
    <citation type="submission" date="2025-08" db="UniProtKB">
        <authorList>
            <consortium name="RefSeq"/>
        </authorList>
    </citation>
    <scope>IDENTIFICATION</scope>
</reference>